<dbReference type="InterPro" id="IPR006172">
    <property type="entry name" value="DNA-dir_DNA_pol_B"/>
</dbReference>
<dbReference type="PANTHER" id="PTHR10322">
    <property type="entry name" value="DNA POLYMERASE CATALYTIC SUBUNIT"/>
    <property type="match status" value="1"/>
</dbReference>
<evidence type="ECO:0000256" key="8">
    <source>
        <dbReference type="SAM" id="MobiDB-lite"/>
    </source>
</evidence>
<evidence type="ECO:0000259" key="9">
    <source>
        <dbReference type="Pfam" id="PF00136"/>
    </source>
</evidence>
<feature type="region of interest" description="Disordered" evidence="8">
    <location>
        <begin position="1126"/>
        <end position="1197"/>
    </location>
</feature>
<dbReference type="Gene3D" id="3.90.1600.10">
    <property type="entry name" value="Palm domain of DNA polymerase"/>
    <property type="match status" value="1"/>
</dbReference>
<evidence type="ECO:0000313" key="11">
    <source>
        <dbReference type="Proteomes" id="UP001244341"/>
    </source>
</evidence>
<evidence type="ECO:0000313" key="10">
    <source>
        <dbReference type="EMBL" id="WIA13218.1"/>
    </source>
</evidence>
<feature type="region of interest" description="Disordered" evidence="8">
    <location>
        <begin position="742"/>
        <end position="765"/>
    </location>
</feature>
<dbReference type="EMBL" id="CP126211">
    <property type="protein sequence ID" value="WIA13218.1"/>
    <property type="molecule type" value="Genomic_DNA"/>
</dbReference>
<dbReference type="Gene3D" id="1.10.287.690">
    <property type="entry name" value="Helix hairpin bin"/>
    <property type="match status" value="1"/>
</dbReference>
<feature type="domain" description="DNA-directed DNA polymerase family B multifunctional" evidence="9">
    <location>
        <begin position="599"/>
        <end position="749"/>
    </location>
</feature>
<dbReference type="SMART" id="SM00486">
    <property type="entry name" value="POLBc"/>
    <property type="match status" value="1"/>
</dbReference>
<dbReference type="InterPro" id="IPR036397">
    <property type="entry name" value="RNaseH_sf"/>
</dbReference>
<dbReference type="InterPro" id="IPR023211">
    <property type="entry name" value="DNA_pol_palm_dom_sf"/>
</dbReference>
<feature type="domain" description="DNA-directed DNA polymerase family B multifunctional" evidence="9">
    <location>
        <begin position="779"/>
        <end position="989"/>
    </location>
</feature>
<dbReference type="EC" id="2.7.7.7" evidence="2"/>
<keyword evidence="4" id="KW-0548">Nucleotidyltransferase</keyword>
<keyword evidence="3" id="KW-0808">Transferase</keyword>
<dbReference type="Gene3D" id="1.10.132.60">
    <property type="entry name" value="DNA polymerase family B, C-terminal domain"/>
    <property type="match status" value="1"/>
</dbReference>
<evidence type="ECO:0000256" key="3">
    <source>
        <dbReference type="ARBA" id="ARBA00022679"/>
    </source>
</evidence>
<dbReference type="InterPro" id="IPR012337">
    <property type="entry name" value="RNaseH-like_sf"/>
</dbReference>
<dbReference type="Pfam" id="PF00136">
    <property type="entry name" value="DNA_pol_B"/>
    <property type="match status" value="2"/>
</dbReference>
<comment type="catalytic activity">
    <reaction evidence="7">
        <text>DNA(n) + a 2'-deoxyribonucleoside 5'-triphosphate = DNA(n+1) + diphosphate</text>
        <dbReference type="Rhea" id="RHEA:22508"/>
        <dbReference type="Rhea" id="RHEA-COMP:17339"/>
        <dbReference type="Rhea" id="RHEA-COMP:17340"/>
        <dbReference type="ChEBI" id="CHEBI:33019"/>
        <dbReference type="ChEBI" id="CHEBI:61560"/>
        <dbReference type="ChEBI" id="CHEBI:173112"/>
        <dbReference type="EC" id="2.7.7.7"/>
    </reaction>
</comment>
<comment type="similarity">
    <text evidence="1">Belongs to the DNA polymerase type-B family.</text>
</comment>
<keyword evidence="6" id="KW-0238">DNA-binding</keyword>
<feature type="compositionally biased region" description="Low complexity" evidence="8">
    <location>
        <begin position="328"/>
        <end position="346"/>
    </location>
</feature>
<organism evidence="10 11">
    <name type="scientific">Tetradesmus obliquus</name>
    <name type="common">Green alga</name>
    <name type="synonym">Acutodesmus obliquus</name>
    <dbReference type="NCBI Taxonomy" id="3088"/>
    <lineage>
        <taxon>Eukaryota</taxon>
        <taxon>Viridiplantae</taxon>
        <taxon>Chlorophyta</taxon>
        <taxon>core chlorophytes</taxon>
        <taxon>Chlorophyceae</taxon>
        <taxon>CS clade</taxon>
        <taxon>Sphaeropleales</taxon>
        <taxon>Scenedesmaceae</taxon>
        <taxon>Tetradesmus</taxon>
    </lineage>
</organism>
<dbReference type="InterPro" id="IPR050240">
    <property type="entry name" value="DNA_pol_type-B"/>
</dbReference>
<sequence length="1235" mass="130524">MAEPASKRARLDENGDVEQHGLAVMLTDIEEEGNGTFLLWGLSLNNQQRTVLLVVPDYKPSFYLPCPLKADAAQQALSDLQSDDIRQLHRQLNARLHLESQLDSLEVQQQRPIMYYRPEQPDGAPFLKCTLKPGCSVKKAATAVEKLASNGSLPGFSWRQRGTEPHEVDIKPLTRFLCDASLSGGSWLWACATPTQQQQQQQQQQASGAAAGVSSSQALFQIVPAGSRQRRSSCDVEVVCSWRCLHSLTPDATQLAEPDWRPQVLQQLHPVPAALQTAAAAAAAGDILPLRLLVLDVLLAPADGSKRTCNAEKDPVVAVTCHITHTGSSSSSEESKHQAASSDAGAAAQHQQQQKVAFVLAGAAAAAEGVLPAQLSSEGFRLLLFADESALLLAWRDWVQQADPDGIAVFQVRDNLGVLAARFAALNLDGGACHISRASRQHSRGLSTKSVVMYSAAWVKSQSRMASTSNQETFRALGLPGSLVLDVLRQVLTAQGLATFSLVDCCHSLLNRTLEVIPSHTLAALQQQLAATPAADSADAAGAAGHGDAVVRDNQLPGVRAGLRLARYSLGRCGAVADLMARLATVPEVFEMARATGLTLEQVLYNAQMIRTWSLLLRTSHRRGYIVAGRFDAAALVESPYLMHPIEHKTAGLYTTPVATLDFASLYPSLYRAYNLCYTTLVHPDDVARIGADNCTITPTGAAFLQPPIRPGVLPAILSALMSARATTRAALKGVQQQLQQARQAQQQQQREAGSGAVGDAAAGSSKHAGEGVAQLVARAAVLDGRQKALKVTANALYGFTGAQASPLQCAPLADSCLAMGAASCRAAAAAISTALQQGQLGHKGQGGKVIYAQTDSVFIHFPSATPAEAVALGQQAAQLVTAQLPPPIELKYERVMCPFMLLHVNRYAGCSYETAAAAEAGEGQLLVKGVKAVWRQSAPLLQNTLMGALQHILMQRDVPGAVRFVEGQIARLLSGRVELWECVMTGGLWRVTGQQLEKAAAAADAAGSGNAAGSGGGAAAAAAGGGDEDVKGPHASLAVRLSQRDPDKKWLLGERLPYVLLTGARTQDEAAEDPLTAAQLGVSPNYELYFTNKLQIPLKEIFSTCLNPEQMRQLLHGDHTKFRASTTTAGDLGAPPTQQQELGGAQAEPAATGSAGRGGRGRRGRGGGRGGSSSSRGRGKAAAAAGAALSPGRKKGGSIVCENGECPVVYARLSGERQVATAEHKLLRLDRLDW</sequence>
<dbReference type="Gene3D" id="3.30.342.10">
    <property type="entry name" value="DNA Polymerase, chain B, domain 1"/>
    <property type="match status" value="1"/>
</dbReference>
<proteinExistence type="inferred from homology"/>
<gene>
    <name evidence="10" type="ORF">OEZ85_006810</name>
</gene>
<name>A0ABY8U0L6_TETOB</name>
<evidence type="ECO:0000256" key="5">
    <source>
        <dbReference type="ARBA" id="ARBA00022932"/>
    </source>
</evidence>
<evidence type="ECO:0000256" key="2">
    <source>
        <dbReference type="ARBA" id="ARBA00012417"/>
    </source>
</evidence>
<dbReference type="InterPro" id="IPR042087">
    <property type="entry name" value="DNA_pol_B_thumb"/>
</dbReference>
<dbReference type="InterPro" id="IPR006134">
    <property type="entry name" value="DNA-dir_DNA_pol_B_multi_dom"/>
</dbReference>
<reference evidence="10 11" key="1">
    <citation type="submission" date="2023-05" db="EMBL/GenBank/DDBJ databases">
        <title>A 100% complete, gapless, phased diploid assembly of the Scenedesmus obliquus UTEX 3031 genome.</title>
        <authorList>
            <person name="Biondi T.C."/>
            <person name="Hanschen E.R."/>
            <person name="Kwon T."/>
            <person name="Eng W."/>
            <person name="Kruse C.P.S."/>
            <person name="Koehler S.I."/>
            <person name="Kunde Y."/>
            <person name="Gleasner C.D."/>
            <person name="You Mak K.T."/>
            <person name="Polle J."/>
            <person name="Hovde B.T."/>
            <person name="Starkenburg S.R."/>
        </authorList>
    </citation>
    <scope>NUCLEOTIDE SEQUENCE [LARGE SCALE GENOMIC DNA]</scope>
    <source>
        <strain evidence="10 11">DOE0152z</strain>
    </source>
</reference>
<evidence type="ECO:0000256" key="1">
    <source>
        <dbReference type="ARBA" id="ARBA00005755"/>
    </source>
</evidence>
<dbReference type="PANTHER" id="PTHR10322:SF35">
    <property type="entry name" value="DNA-DIRECTED DNA POLYMERASE"/>
    <property type="match status" value="1"/>
</dbReference>
<protein>
    <recommendedName>
        <fullName evidence="2">DNA-directed DNA polymerase</fullName>
        <ecNumber evidence="2">2.7.7.7</ecNumber>
    </recommendedName>
</protein>
<dbReference type="SUPFAM" id="SSF53098">
    <property type="entry name" value="Ribonuclease H-like"/>
    <property type="match status" value="1"/>
</dbReference>
<dbReference type="Gene3D" id="3.30.420.10">
    <property type="entry name" value="Ribonuclease H-like superfamily/Ribonuclease H"/>
    <property type="match status" value="1"/>
</dbReference>
<accession>A0ABY8U0L6</accession>
<dbReference type="PRINTS" id="PR00106">
    <property type="entry name" value="DNAPOLB"/>
</dbReference>
<dbReference type="InterPro" id="IPR043502">
    <property type="entry name" value="DNA/RNA_pol_sf"/>
</dbReference>
<evidence type="ECO:0000256" key="4">
    <source>
        <dbReference type="ARBA" id="ARBA00022695"/>
    </source>
</evidence>
<feature type="region of interest" description="Disordered" evidence="8">
    <location>
        <begin position="326"/>
        <end position="346"/>
    </location>
</feature>
<dbReference type="Proteomes" id="UP001244341">
    <property type="component" value="Chromosome 4b"/>
</dbReference>
<keyword evidence="11" id="KW-1185">Reference proteome</keyword>
<feature type="compositionally biased region" description="Low complexity" evidence="8">
    <location>
        <begin position="1173"/>
        <end position="1192"/>
    </location>
</feature>
<evidence type="ECO:0000256" key="6">
    <source>
        <dbReference type="ARBA" id="ARBA00023125"/>
    </source>
</evidence>
<evidence type="ECO:0000256" key="7">
    <source>
        <dbReference type="ARBA" id="ARBA00049244"/>
    </source>
</evidence>
<dbReference type="SUPFAM" id="SSF56672">
    <property type="entry name" value="DNA/RNA polymerases"/>
    <property type="match status" value="1"/>
</dbReference>
<keyword evidence="5" id="KW-0239">DNA-directed DNA polymerase</keyword>